<protein>
    <submittedName>
        <fullName evidence="1">Transcription factor IIS-like protein</fullName>
    </submittedName>
</protein>
<sequence length="75" mass="8487">MKTDCWQNIPCIWCGQPMIFEVIETEKINEDCGVSGRYRCNNCQASAPKATITSDEMLNILRNRAYIAAIKTQEG</sequence>
<name>A0A8S5SE59_9CAUD</name>
<organism evidence="1">
    <name type="scientific">Caudovirales sp. ctrNG92</name>
    <dbReference type="NCBI Taxonomy" id="2827638"/>
    <lineage>
        <taxon>Viruses</taxon>
        <taxon>Duplodnaviria</taxon>
        <taxon>Heunggongvirae</taxon>
        <taxon>Uroviricota</taxon>
        <taxon>Caudoviricetes</taxon>
    </lineage>
</organism>
<accession>A0A8S5SE59</accession>
<reference evidence="1" key="1">
    <citation type="journal article" date="2021" name="Proc. Natl. Acad. Sci. U.S.A.">
        <title>A Catalog of Tens of Thousands of Viruses from Human Metagenomes Reveals Hidden Associations with Chronic Diseases.</title>
        <authorList>
            <person name="Tisza M.J."/>
            <person name="Buck C.B."/>
        </authorList>
    </citation>
    <scope>NUCLEOTIDE SEQUENCE</scope>
    <source>
        <strain evidence="1">CtrNG92</strain>
    </source>
</reference>
<dbReference type="EMBL" id="BK032578">
    <property type="protein sequence ID" value="DAF49216.1"/>
    <property type="molecule type" value="Genomic_DNA"/>
</dbReference>
<proteinExistence type="predicted"/>
<evidence type="ECO:0000313" key="1">
    <source>
        <dbReference type="EMBL" id="DAF49216.1"/>
    </source>
</evidence>